<evidence type="ECO:0000313" key="2">
    <source>
        <dbReference type="Proteomes" id="UP000287651"/>
    </source>
</evidence>
<proteinExistence type="predicted"/>
<evidence type="ECO:0000313" key="1">
    <source>
        <dbReference type="EMBL" id="RRT38606.1"/>
    </source>
</evidence>
<organism evidence="1 2">
    <name type="scientific">Ensete ventricosum</name>
    <name type="common">Abyssinian banana</name>
    <name type="synonym">Musa ensete</name>
    <dbReference type="NCBI Taxonomy" id="4639"/>
    <lineage>
        <taxon>Eukaryota</taxon>
        <taxon>Viridiplantae</taxon>
        <taxon>Streptophyta</taxon>
        <taxon>Embryophyta</taxon>
        <taxon>Tracheophyta</taxon>
        <taxon>Spermatophyta</taxon>
        <taxon>Magnoliopsida</taxon>
        <taxon>Liliopsida</taxon>
        <taxon>Zingiberales</taxon>
        <taxon>Musaceae</taxon>
        <taxon>Ensete</taxon>
    </lineage>
</organism>
<dbReference type="EMBL" id="AMZH03021039">
    <property type="protein sequence ID" value="RRT38606.1"/>
    <property type="molecule type" value="Genomic_DNA"/>
</dbReference>
<accession>A0A444GJB6</accession>
<comment type="caution">
    <text evidence="1">The sequence shown here is derived from an EMBL/GenBank/DDBJ whole genome shotgun (WGS) entry which is preliminary data.</text>
</comment>
<reference evidence="1 2" key="1">
    <citation type="journal article" date="2014" name="Agronomy (Basel)">
        <title>A Draft Genome Sequence for Ensete ventricosum, the Drought-Tolerant Tree Against Hunger.</title>
        <authorList>
            <person name="Harrison J."/>
            <person name="Moore K.A."/>
            <person name="Paszkiewicz K."/>
            <person name="Jones T."/>
            <person name="Grant M."/>
            <person name="Ambacheew D."/>
            <person name="Muzemil S."/>
            <person name="Studholme D.J."/>
        </authorList>
    </citation>
    <scope>NUCLEOTIDE SEQUENCE [LARGE SCALE GENOMIC DNA]</scope>
</reference>
<name>A0A444GJB6_ENSVE</name>
<sequence>MSSPWAGSPSDPVVTGAFRLASRGMSSSWERRQSIVSSRTPPSVPFGLSRWKDCNNFLYMLLVYV</sequence>
<dbReference type="AlphaFoldDB" id="A0A444GJB6"/>
<dbReference type="Proteomes" id="UP000287651">
    <property type="component" value="Unassembled WGS sequence"/>
</dbReference>
<protein>
    <submittedName>
        <fullName evidence="1">Uncharacterized protein</fullName>
    </submittedName>
</protein>
<gene>
    <name evidence="1" type="ORF">B296_00031783</name>
</gene>